<dbReference type="SUPFAM" id="SSF51126">
    <property type="entry name" value="Pectin lyase-like"/>
    <property type="match status" value="2"/>
</dbReference>
<comment type="caution">
    <text evidence="3">The sequence shown here is derived from an EMBL/GenBank/DDBJ whole genome shotgun (WGS) entry which is preliminary data.</text>
</comment>
<gene>
    <name evidence="3" type="ORF">EJ08DRAFT_627799</name>
</gene>
<dbReference type="InterPro" id="IPR001763">
    <property type="entry name" value="Rhodanese-like_dom"/>
</dbReference>
<reference evidence="3" key="1">
    <citation type="journal article" date="2020" name="Stud. Mycol.">
        <title>101 Dothideomycetes genomes: a test case for predicting lifestyles and emergence of pathogens.</title>
        <authorList>
            <person name="Haridas S."/>
            <person name="Albert R."/>
            <person name="Binder M."/>
            <person name="Bloem J."/>
            <person name="Labutti K."/>
            <person name="Salamov A."/>
            <person name="Andreopoulos B."/>
            <person name="Baker S."/>
            <person name="Barry K."/>
            <person name="Bills G."/>
            <person name="Bluhm B."/>
            <person name="Cannon C."/>
            <person name="Castanera R."/>
            <person name="Culley D."/>
            <person name="Daum C."/>
            <person name="Ezra D."/>
            <person name="Gonzalez J."/>
            <person name="Henrissat B."/>
            <person name="Kuo A."/>
            <person name="Liang C."/>
            <person name="Lipzen A."/>
            <person name="Lutzoni F."/>
            <person name="Magnuson J."/>
            <person name="Mondo S."/>
            <person name="Nolan M."/>
            <person name="Ohm R."/>
            <person name="Pangilinan J."/>
            <person name="Park H.-J."/>
            <person name="Ramirez L."/>
            <person name="Alfaro M."/>
            <person name="Sun H."/>
            <person name="Tritt A."/>
            <person name="Yoshinaga Y."/>
            <person name="Zwiers L.-H."/>
            <person name="Turgeon B."/>
            <person name="Goodwin S."/>
            <person name="Spatafora J."/>
            <person name="Crous P."/>
            <person name="Grigoriev I."/>
        </authorList>
    </citation>
    <scope>NUCLEOTIDE SEQUENCE</scope>
    <source>
        <strain evidence="3">CBS 130266</strain>
    </source>
</reference>
<protein>
    <submittedName>
        <fullName evidence="3">Pectin lyase-like protein</fullName>
    </submittedName>
</protein>
<feature type="signal peptide" evidence="1">
    <location>
        <begin position="1"/>
        <end position="19"/>
    </location>
</feature>
<keyword evidence="1" id="KW-0732">Signal</keyword>
<feature type="chain" id="PRO_5040387357" evidence="1">
    <location>
        <begin position="20"/>
        <end position="833"/>
    </location>
</feature>
<dbReference type="InterPro" id="IPR011050">
    <property type="entry name" value="Pectin_lyase_fold/virulence"/>
</dbReference>
<dbReference type="Pfam" id="PF12708">
    <property type="entry name" value="Pect-lyase_RHGA_epim"/>
    <property type="match status" value="2"/>
</dbReference>
<dbReference type="Gene3D" id="2.160.20.10">
    <property type="entry name" value="Single-stranded right-handed beta-helix, Pectin lyase-like"/>
    <property type="match status" value="2"/>
</dbReference>
<proteinExistence type="predicted"/>
<dbReference type="Proteomes" id="UP000800235">
    <property type="component" value="Unassembled WGS sequence"/>
</dbReference>
<accession>A0A9P4NZN2</accession>
<evidence type="ECO:0000313" key="3">
    <source>
        <dbReference type="EMBL" id="KAF2434278.1"/>
    </source>
</evidence>
<name>A0A9P4NZN2_9PEZI</name>
<sequence length="833" mass="92100">MVSRSLASIFYAFASLASCSFMATGPPAAPIPHYMDSAAAYGPDIRLLNTVDYTSRYHNISAASNWNKSISAEQSVDAIEAGYWFLVDKKFQNHQPLSGSSDYPVVRNVKDYGAKGDGQTDDWEYIMNAITKGDRCGEGCNATSTKGAIIYFPPGTYSISKPIVQYYFTQFVGDPVRRPTIMGRKGFKGIALIDTDVYIDGGNGAEWWTNQNNFYRQIRNLILDLTAMDNHTPGGAADGSPVGIHWQVSQACTLQNIHFKMPIAGVNGEVRHLGIFMENGSGGFVSDLTFLGGKVGFIAGNQQYTARNLKFTRCETAIEMLWDWGFTWKNIVIEDSKIGIDATASGTDGNTGQKQSIGSVTILDSTFKNVEKALLVLNAKGYHANVVLDNVRVESSKVVVVDNLGIPYLEGGTKTIKSWALGYRFTEASPKGKFDSGDMEPPNKDRSLLDANSNFFSQDKPQYINYQQSDFINVLSYGVRNDGSYPNKNAKGINDALEQSAKQNKILVFPAGIYKVDDTIFIPPGSRLVGVLWSQIMAIGKAFENADQPKVLARVGHRGDTGVVEISDMLFTGSGATAGAIFMEWNVHESIQGSAAMWDTIFRVGGASGTELTDSNCHQYGKQAVERCMASTMMLHVTSSASVYMENMWFWVAAHWLRHADSSADHDVESKLQTRINVYGARGVLIESQGPSWVHSASNEHSTLYNWQLSGAKNVYLRHIQSETPYFQAGQLESRKPYPPDTRFPNDPEFPDCKNKAEGFDTCRESWALRIIKSSNVYLYGGGFYSFFQDYQDNCAKFGKTCEDKLIDTDFSEHIWLYNLYTVGAKEVISPQG</sequence>
<dbReference type="GO" id="GO:0016829">
    <property type="term" value="F:lyase activity"/>
    <property type="evidence" value="ECO:0007669"/>
    <property type="project" value="UniProtKB-KW"/>
</dbReference>
<evidence type="ECO:0000313" key="4">
    <source>
        <dbReference type="Proteomes" id="UP000800235"/>
    </source>
</evidence>
<evidence type="ECO:0000256" key="1">
    <source>
        <dbReference type="SAM" id="SignalP"/>
    </source>
</evidence>
<dbReference type="OrthoDB" id="1046782at2759"/>
<dbReference type="PROSITE" id="PS50206">
    <property type="entry name" value="RHODANESE_3"/>
    <property type="match status" value="1"/>
</dbReference>
<dbReference type="InterPro" id="IPR012334">
    <property type="entry name" value="Pectin_lyas_fold"/>
</dbReference>
<feature type="domain" description="Rhodanese" evidence="2">
    <location>
        <begin position="759"/>
        <end position="796"/>
    </location>
</feature>
<dbReference type="EMBL" id="MU007017">
    <property type="protein sequence ID" value="KAF2434278.1"/>
    <property type="molecule type" value="Genomic_DNA"/>
</dbReference>
<dbReference type="CDD" id="cd23668">
    <property type="entry name" value="GH55_beta13glucanase-like"/>
    <property type="match status" value="1"/>
</dbReference>
<dbReference type="GO" id="GO:0004650">
    <property type="term" value="F:polygalacturonase activity"/>
    <property type="evidence" value="ECO:0007669"/>
    <property type="project" value="InterPro"/>
</dbReference>
<evidence type="ECO:0000259" key="2">
    <source>
        <dbReference type="PROSITE" id="PS50206"/>
    </source>
</evidence>
<dbReference type="PANTHER" id="PTHR33928:SF2">
    <property type="entry name" value="PECTATE LYASE SUPERFAMILY PROTEIN DOMAIN-CONTAINING PROTEIN-RELATED"/>
    <property type="match status" value="1"/>
</dbReference>
<dbReference type="InterPro" id="IPR039279">
    <property type="entry name" value="QRT3-like"/>
</dbReference>
<dbReference type="InterPro" id="IPR024535">
    <property type="entry name" value="RHGA/B-epi-like_pectate_lyase"/>
</dbReference>
<dbReference type="AlphaFoldDB" id="A0A9P4NZN2"/>
<dbReference type="PROSITE" id="PS51257">
    <property type="entry name" value="PROKAR_LIPOPROTEIN"/>
    <property type="match status" value="1"/>
</dbReference>
<dbReference type="PANTHER" id="PTHR33928">
    <property type="entry name" value="POLYGALACTURONASE QRT3"/>
    <property type="match status" value="1"/>
</dbReference>
<organism evidence="3 4">
    <name type="scientific">Tothia fuscella</name>
    <dbReference type="NCBI Taxonomy" id="1048955"/>
    <lineage>
        <taxon>Eukaryota</taxon>
        <taxon>Fungi</taxon>
        <taxon>Dikarya</taxon>
        <taxon>Ascomycota</taxon>
        <taxon>Pezizomycotina</taxon>
        <taxon>Dothideomycetes</taxon>
        <taxon>Pleosporomycetidae</taxon>
        <taxon>Venturiales</taxon>
        <taxon>Cylindrosympodiaceae</taxon>
        <taxon>Tothia</taxon>
    </lineage>
</organism>
<keyword evidence="4" id="KW-1185">Reference proteome</keyword>
<keyword evidence="3" id="KW-0456">Lyase</keyword>